<organism evidence="1 2">
    <name type="scientific">Phycicoccus avicenniae</name>
    <dbReference type="NCBI Taxonomy" id="2828860"/>
    <lineage>
        <taxon>Bacteria</taxon>
        <taxon>Bacillati</taxon>
        <taxon>Actinomycetota</taxon>
        <taxon>Actinomycetes</taxon>
        <taxon>Micrococcales</taxon>
        <taxon>Intrasporangiaceae</taxon>
        <taxon>Phycicoccus</taxon>
    </lineage>
</organism>
<name>A0A941DAM1_9MICO</name>
<keyword evidence="2" id="KW-1185">Reference proteome</keyword>
<sequence>MTGADHDRIDLTVTIDGTNVPAAWELVSEPGWYINEGRLVEHDIAWDADVATVVDRDHGEFSFQRETSDPPHYLADRAVDDGTASSRLVQFWVEDCGTAVTIRVVESGFASMPIPVDEQTAQHAQNTKTWRHQLDLARDRLQRTTPHP</sequence>
<evidence type="ECO:0000313" key="1">
    <source>
        <dbReference type="EMBL" id="MBR7744775.1"/>
    </source>
</evidence>
<dbReference type="RefSeq" id="WP_211604294.1">
    <property type="nucleotide sequence ID" value="NZ_JAGSNF010000023.1"/>
</dbReference>
<dbReference type="EMBL" id="JAGSNF010000023">
    <property type="protein sequence ID" value="MBR7744775.1"/>
    <property type="molecule type" value="Genomic_DNA"/>
</dbReference>
<dbReference type="AlphaFoldDB" id="A0A941DAM1"/>
<proteinExistence type="predicted"/>
<gene>
    <name evidence="1" type="ORF">KC207_15875</name>
</gene>
<dbReference type="Proteomes" id="UP000677016">
    <property type="component" value="Unassembled WGS sequence"/>
</dbReference>
<reference evidence="1" key="1">
    <citation type="submission" date="2021-04" db="EMBL/GenBank/DDBJ databases">
        <title>Phycicoccus avicenniae sp. nov., a novel endophytic actinomycetes isolated from branch of Avicennia mariana.</title>
        <authorList>
            <person name="Tuo L."/>
        </authorList>
    </citation>
    <scope>NUCLEOTIDE SEQUENCE</scope>
    <source>
        <strain evidence="1">BSK3Z-2</strain>
    </source>
</reference>
<evidence type="ECO:0000313" key="2">
    <source>
        <dbReference type="Proteomes" id="UP000677016"/>
    </source>
</evidence>
<accession>A0A941DAM1</accession>
<protein>
    <submittedName>
        <fullName evidence="1">Uncharacterized protein</fullName>
    </submittedName>
</protein>
<comment type="caution">
    <text evidence="1">The sequence shown here is derived from an EMBL/GenBank/DDBJ whole genome shotgun (WGS) entry which is preliminary data.</text>
</comment>